<evidence type="ECO:0000313" key="7">
    <source>
        <dbReference type="Proteomes" id="UP000535543"/>
    </source>
</evidence>
<dbReference type="Proteomes" id="UP000535543">
    <property type="component" value="Unassembled WGS sequence"/>
</dbReference>
<evidence type="ECO:0000256" key="3">
    <source>
        <dbReference type="ARBA" id="ARBA00023163"/>
    </source>
</evidence>
<organism evidence="6 7">
    <name type="scientific">Antrihabitans stalactiti</name>
    <dbReference type="NCBI Taxonomy" id="2584121"/>
    <lineage>
        <taxon>Bacteria</taxon>
        <taxon>Bacillati</taxon>
        <taxon>Actinomycetota</taxon>
        <taxon>Actinomycetes</taxon>
        <taxon>Mycobacteriales</taxon>
        <taxon>Nocardiaceae</taxon>
        <taxon>Antrihabitans</taxon>
    </lineage>
</organism>
<dbReference type="Pfam" id="PF00027">
    <property type="entry name" value="cNMP_binding"/>
    <property type="match status" value="1"/>
</dbReference>
<accession>A0A848KSP7</accession>
<dbReference type="PANTHER" id="PTHR24567">
    <property type="entry name" value="CRP FAMILY TRANSCRIPTIONAL REGULATORY PROTEIN"/>
    <property type="match status" value="1"/>
</dbReference>
<dbReference type="GO" id="GO:0005829">
    <property type="term" value="C:cytosol"/>
    <property type="evidence" value="ECO:0007669"/>
    <property type="project" value="TreeGrafter"/>
</dbReference>
<dbReference type="InterPro" id="IPR000595">
    <property type="entry name" value="cNMP-bd_dom"/>
</dbReference>
<dbReference type="PROSITE" id="PS50042">
    <property type="entry name" value="CNMP_BINDING_3"/>
    <property type="match status" value="1"/>
</dbReference>
<gene>
    <name evidence="6" type="ORF">FGL95_26435</name>
</gene>
<evidence type="ECO:0000256" key="2">
    <source>
        <dbReference type="ARBA" id="ARBA00023125"/>
    </source>
</evidence>
<dbReference type="PROSITE" id="PS51063">
    <property type="entry name" value="HTH_CRP_2"/>
    <property type="match status" value="1"/>
</dbReference>
<dbReference type="InterPro" id="IPR014710">
    <property type="entry name" value="RmlC-like_jellyroll"/>
</dbReference>
<dbReference type="SUPFAM" id="SSF46785">
    <property type="entry name" value="Winged helix' DNA-binding domain"/>
    <property type="match status" value="1"/>
</dbReference>
<dbReference type="GO" id="GO:0003677">
    <property type="term" value="F:DNA binding"/>
    <property type="evidence" value="ECO:0007669"/>
    <property type="project" value="UniProtKB-KW"/>
</dbReference>
<proteinExistence type="predicted"/>
<dbReference type="CDD" id="cd00038">
    <property type="entry name" value="CAP_ED"/>
    <property type="match status" value="1"/>
</dbReference>
<dbReference type="PANTHER" id="PTHR24567:SF74">
    <property type="entry name" value="HTH-TYPE TRANSCRIPTIONAL REGULATOR ARCR"/>
    <property type="match status" value="1"/>
</dbReference>
<dbReference type="EMBL" id="VCQU01000011">
    <property type="protein sequence ID" value="NMN98577.1"/>
    <property type="molecule type" value="Genomic_DNA"/>
</dbReference>
<dbReference type="GO" id="GO:0003700">
    <property type="term" value="F:DNA-binding transcription factor activity"/>
    <property type="evidence" value="ECO:0007669"/>
    <property type="project" value="TreeGrafter"/>
</dbReference>
<keyword evidence="7" id="KW-1185">Reference proteome</keyword>
<dbReference type="AlphaFoldDB" id="A0A848KSP7"/>
<dbReference type="InterPro" id="IPR018490">
    <property type="entry name" value="cNMP-bd_dom_sf"/>
</dbReference>
<evidence type="ECO:0000256" key="1">
    <source>
        <dbReference type="ARBA" id="ARBA00023015"/>
    </source>
</evidence>
<name>A0A848KSP7_9NOCA</name>
<sequence length="218" mass="24186">MTDFELLSGLDPEERRQLLSTCTPRRFRRRDILCHEGDPGDCLHLIRSGRQIVRVTTPLGHTATLSLMGPGDSWGEQALLSPDARRTATVVAIEDSETLTLSREQLARLRREHPHIDRIITAKLAAQVRRLSAMVLEALYLPVDERVVRRLAHLARAYGGPNAIADIKLTQDDLASMAGTTRATANKVLRELEDKGVLTLGRGTITVTDRATLERAAR</sequence>
<reference evidence="6 7" key="1">
    <citation type="submission" date="2019-05" db="EMBL/GenBank/DDBJ databases">
        <authorList>
            <person name="Lee S.D."/>
        </authorList>
    </citation>
    <scope>NUCLEOTIDE SEQUENCE [LARGE SCALE GENOMIC DNA]</scope>
    <source>
        <strain evidence="6 7">YC2-7</strain>
    </source>
</reference>
<dbReference type="SUPFAM" id="SSF51206">
    <property type="entry name" value="cAMP-binding domain-like"/>
    <property type="match status" value="1"/>
</dbReference>
<feature type="domain" description="HTH crp-type" evidence="5">
    <location>
        <begin position="141"/>
        <end position="211"/>
    </location>
</feature>
<evidence type="ECO:0000259" key="5">
    <source>
        <dbReference type="PROSITE" id="PS51063"/>
    </source>
</evidence>
<dbReference type="Gene3D" id="2.60.120.10">
    <property type="entry name" value="Jelly Rolls"/>
    <property type="match status" value="1"/>
</dbReference>
<feature type="domain" description="Cyclic nucleotide-binding" evidence="4">
    <location>
        <begin position="6"/>
        <end position="127"/>
    </location>
</feature>
<keyword evidence="1" id="KW-0805">Transcription regulation</keyword>
<dbReference type="SMART" id="SM00100">
    <property type="entry name" value="cNMP"/>
    <property type="match status" value="1"/>
</dbReference>
<dbReference type="Pfam" id="PF13545">
    <property type="entry name" value="HTH_Crp_2"/>
    <property type="match status" value="1"/>
</dbReference>
<dbReference type="InterPro" id="IPR036390">
    <property type="entry name" value="WH_DNA-bd_sf"/>
</dbReference>
<dbReference type="RefSeq" id="WP_169593065.1">
    <property type="nucleotide sequence ID" value="NZ_VCQU01000011.1"/>
</dbReference>
<keyword evidence="3" id="KW-0804">Transcription</keyword>
<evidence type="ECO:0000313" key="6">
    <source>
        <dbReference type="EMBL" id="NMN98577.1"/>
    </source>
</evidence>
<protein>
    <submittedName>
        <fullName evidence="6">Crp/Fnr family transcriptional regulator</fullName>
    </submittedName>
</protein>
<reference evidence="6 7" key="2">
    <citation type="submission" date="2020-06" db="EMBL/GenBank/DDBJ databases">
        <title>Antribacter stalactiti gen. nov., sp. nov., a new member of the family Nacardiaceae isolated from a cave.</title>
        <authorList>
            <person name="Kim I.S."/>
        </authorList>
    </citation>
    <scope>NUCLEOTIDE SEQUENCE [LARGE SCALE GENOMIC DNA]</scope>
    <source>
        <strain evidence="6 7">YC2-7</strain>
    </source>
</reference>
<dbReference type="InterPro" id="IPR012318">
    <property type="entry name" value="HTH_CRP"/>
</dbReference>
<dbReference type="Gene3D" id="1.10.10.10">
    <property type="entry name" value="Winged helix-like DNA-binding domain superfamily/Winged helix DNA-binding domain"/>
    <property type="match status" value="1"/>
</dbReference>
<comment type="caution">
    <text evidence="6">The sequence shown here is derived from an EMBL/GenBank/DDBJ whole genome shotgun (WGS) entry which is preliminary data.</text>
</comment>
<dbReference type="InterPro" id="IPR050397">
    <property type="entry name" value="Env_Response_Regulators"/>
</dbReference>
<dbReference type="InterPro" id="IPR036388">
    <property type="entry name" value="WH-like_DNA-bd_sf"/>
</dbReference>
<evidence type="ECO:0000259" key="4">
    <source>
        <dbReference type="PROSITE" id="PS50042"/>
    </source>
</evidence>
<dbReference type="SMART" id="SM00419">
    <property type="entry name" value="HTH_CRP"/>
    <property type="match status" value="1"/>
</dbReference>
<keyword evidence="2" id="KW-0238">DNA-binding</keyword>